<dbReference type="GO" id="GO:0016740">
    <property type="term" value="F:transferase activity"/>
    <property type="evidence" value="ECO:0007669"/>
    <property type="project" value="UniProtKB-KW"/>
</dbReference>
<dbReference type="OrthoDB" id="9803036at2"/>
<evidence type="ECO:0000313" key="1">
    <source>
        <dbReference type="EMBL" id="CCG08761.1"/>
    </source>
</evidence>
<dbReference type="CDD" id="cd04645">
    <property type="entry name" value="LbH_gamma_CA_like"/>
    <property type="match status" value="1"/>
</dbReference>
<gene>
    <name evidence="1" type="ORF">RSPPHO_02135</name>
</gene>
<dbReference type="EMBL" id="HE663493">
    <property type="protein sequence ID" value="CCG08761.1"/>
    <property type="molecule type" value="Genomic_DNA"/>
</dbReference>
<dbReference type="Gene3D" id="2.160.10.10">
    <property type="entry name" value="Hexapeptide repeat proteins"/>
    <property type="match status" value="1"/>
</dbReference>
<organism evidence="1 2">
    <name type="scientific">Pararhodospirillum photometricum DSM 122</name>
    <dbReference type="NCBI Taxonomy" id="1150469"/>
    <lineage>
        <taxon>Bacteria</taxon>
        <taxon>Pseudomonadati</taxon>
        <taxon>Pseudomonadota</taxon>
        <taxon>Alphaproteobacteria</taxon>
        <taxon>Rhodospirillales</taxon>
        <taxon>Rhodospirillaceae</taxon>
        <taxon>Pararhodospirillum</taxon>
    </lineage>
</organism>
<proteinExistence type="predicted"/>
<dbReference type="RefSeq" id="WP_014415395.1">
    <property type="nucleotide sequence ID" value="NC_017059.1"/>
</dbReference>
<dbReference type="InterPro" id="IPR047324">
    <property type="entry name" value="LbH_gamma_CA-like"/>
</dbReference>
<dbReference type="SUPFAM" id="SSF51161">
    <property type="entry name" value="Trimeric LpxA-like enzymes"/>
    <property type="match status" value="1"/>
</dbReference>
<dbReference type="STRING" id="1150469.RSPPHO_02135"/>
<dbReference type="AlphaFoldDB" id="H6SL96"/>
<dbReference type="HOGENOM" id="CLU_064827_7_1_5"/>
<accession>H6SL96</accession>
<dbReference type="eggNOG" id="COG0663">
    <property type="taxonomic scope" value="Bacteria"/>
</dbReference>
<evidence type="ECO:0000313" key="2">
    <source>
        <dbReference type="Proteomes" id="UP000033220"/>
    </source>
</evidence>
<dbReference type="KEGG" id="rpm:RSPPHO_02135"/>
<dbReference type="PATRIC" id="fig|1150469.3.peg.2403"/>
<reference evidence="1 2" key="1">
    <citation type="submission" date="2012-02" db="EMBL/GenBank/DDBJ databases">
        <title>Shotgun genome sequence of Phaeospirillum photometricum DSM 122.</title>
        <authorList>
            <person name="Duquesne K."/>
            <person name="Sturgis J."/>
        </authorList>
    </citation>
    <scope>NUCLEOTIDE SEQUENCE [LARGE SCALE GENOMIC DNA]</scope>
    <source>
        <strain evidence="2">DSM122</strain>
    </source>
</reference>
<sequence length="176" mass="18425">MSPLPPPLILPFKGVWPRVADDVFLAPGAVIVGDVEIGAGSSVWFGCVLRGDVNAIRVGERVNLQDGTIVHVTSGGWPTTIGNDVTVGHRAILHACTLESDSFVGMGATVMDEVVVESWAMVAAGALVTPGKRVGGGTLWAGSPAKERRLLSQEEKDGFRTSAARYAELAQGYRAG</sequence>
<dbReference type="InterPro" id="IPR050484">
    <property type="entry name" value="Transf_Hexapept/Carb_Anhydrase"/>
</dbReference>
<protein>
    <submittedName>
        <fullName evidence="1">Transferase hexapeptide repeat</fullName>
    </submittedName>
</protein>
<dbReference type="InterPro" id="IPR001451">
    <property type="entry name" value="Hexapep"/>
</dbReference>
<dbReference type="Pfam" id="PF00132">
    <property type="entry name" value="Hexapep"/>
    <property type="match status" value="1"/>
</dbReference>
<name>H6SL96_PARPM</name>
<dbReference type="PANTHER" id="PTHR13061:SF29">
    <property type="entry name" value="GAMMA CARBONIC ANHYDRASE-LIKE 1, MITOCHONDRIAL-RELATED"/>
    <property type="match status" value="1"/>
</dbReference>
<dbReference type="Proteomes" id="UP000033220">
    <property type="component" value="Chromosome DSM 122"/>
</dbReference>
<keyword evidence="2" id="KW-1185">Reference proteome</keyword>
<keyword evidence="1" id="KW-0808">Transferase</keyword>
<dbReference type="InterPro" id="IPR011004">
    <property type="entry name" value="Trimer_LpxA-like_sf"/>
</dbReference>
<dbReference type="PANTHER" id="PTHR13061">
    <property type="entry name" value="DYNACTIN SUBUNIT P25"/>
    <property type="match status" value="1"/>
</dbReference>